<sequence length="364" mass="40648">MFELDLSLIVFCGFTIVLFCSVTSISLLHRFFYNKSSIGHANKLDKKRSKSATRTGRLQDEECRTTSSQQSLARRHQEQSKASGAKVTQSCKAEQIEILGPKEPTDADVENPSMGGTMRKIGNMREATASIGNEMIHQLFDGMKKIVDKKQQAKDAKAEARRAAKLGHRHRRAARPFVHLLPRDPVTPPIPFTRSATRESSSGRREHSATGLEPQVEDPQHVQELSQVRGMLQELRQKQKGGDMALEEGSFWSSEFPPRQKSLISTHNEDCPICLIPFHQDKFVVALPCGHAGCRACIDDSDARVVSWSKEKLSDSDDVDDTSTADIKNDTGEASSDWEYVTPVDYDSEDDVSEFHYLVANDPD</sequence>
<keyword evidence="6" id="KW-1133">Transmembrane helix</keyword>
<dbReference type="AlphaFoldDB" id="A0AAE0F1D5"/>
<dbReference type="Gene3D" id="3.30.40.10">
    <property type="entry name" value="Zinc/RING finger domain, C3HC4 (zinc finger)"/>
    <property type="match status" value="1"/>
</dbReference>
<dbReference type="InterPro" id="IPR027370">
    <property type="entry name" value="Znf-RING_euk"/>
</dbReference>
<evidence type="ECO:0000256" key="4">
    <source>
        <dbReference type="PROSITE-ProRule" id="PRU00175"/>
    </source>
</evidence>
<accession>A0AAE0F1D5</accession>
<dbReference type="CDD" id="cd16449">
    <property type="entry name" value="RING-HC"/>
    <property type="match status" value="1"/>
</dbReference>
<proteinExistence type="predicted"/>
<feature type="domain" description="RING-type" evidence="7">
    <location>
        <begin position="271"/>
        <end position="298"/>
    </location>
</feature>
<evidence type="ECO:0000256" key="1">
    <source>
        <dbReference type="ARBA" id="ARBA00022723"/>
    </source>
</evidence>
<dbReference type="InterPro" id="IPR001841">
    <property type="entry name" value="Znf_RING"/>
</dbReference>
<dbReference type="PROSITE" id="PS50089">
    <property type="entry name" value="ZF_RING_2"/>
    <property type="match status" value="1"/>
</dbReference>
<keyword evidence="6" id="KW-0812">Transmembrane</keyword>
<name>A0AAE0F1D5_9CHLO</name>
<evidence type="ECO:0000256" key="6">
    <source>
        <dbReference type="SAM" id="Phobius"/>
    </source>
</evidence>
<comment type="caution">
    <text evidence="8">The sequence shown here is derived from an EMBL/GenBank/DDBJ whole genome shotgun (WGS) entry which is preliminary data.</text>
</comment>
<evidence type="ECO:0000256" key="3">
    <source>
        <dbReference type="ARBA" id="ARBA00022833"/>
    </source>
</evidence>
<dbReference type="Pfam" id="PF13445">
    <property type="entry name" value="zf-RING_UBOX"/>
    <property type="match status" value="1"/>
</dbReference>
<evidence type="ECO:0000313" key="9">
    <source>
        <dbReference type="Proteomes" id="UP001190700"/>
    </source>
</evidence>
<dbReference type="SUPFAM" id="SSF57850">
    <property type="entry name" value="RING/U-box"/>
    <property type="match status" value="1"/>
</dbReference>
<feature type="region of interest" description="Disordered" evidence="5">
    <location>
        <begin position="44"/>
        <end position="89"/>
    </location>
</feature>
<feature type="compositionally biased region" description="Polar residues" evidence="5">
    <location>
        <begin position="80"/>
        <end position="89"/>
    </location>
</feature>
<keyword evidence="3" id="KW-0862">Zinc</keyword>
<keyword evidence="2 4" id="KW-0863">Zinc-finger</keyword>
<evidence type="ECO:0000256" key="2">
    <source>
        <dbReference type="ARBA" id="ARBA00022771"/>
    </source>
</evidence>
<dbReference type="InterPro" id="IPR013083">
    <property type="entry name" value="Znf_RING/FYVE/PHD"/>
</dbReference>
<keyword evidence="6" id="KW-0472">Membrane</keyword>
<feature type="region of interest" description="Disordered" evidence="5">
    <location>
        <begin position="310"/>
        <end position="334"/>
    </location>
</feature>
<evidence type="ECO:0000313" key="8">
    <source>
        <dbReference type="EMBL" id="KAK3248228.1"/>
    </source>
</evidence>
<feature type="transmembrane region" description="Helical" evidence="6">
    <location>
        <begin position="6"/>
        <end position="28"/>
    </location>
</feature>
<evidence type="ECO:0000256" key="5">
    <source>
        <dbReference type="SAM" id="MobiDB-lite"/>
    </source>
</evidence>
<dbReference type="EMBL" id="LGRX02028295">
    <property type="protein sequence ID" value="KAK3248228.1"/>
    <property type="molecule type" value="Genomic_DNA"/>
</dbReference>
<feature type="region of interest" description="Disordered" evidence="5">
    <location>
        <begin position="181"/>
        <end position="220"/>
    </location>
</feature>
<dbReference type="SMART" id="SM00184">
    <property type="entry name" value="RING"/>
    <property type="match status" value="1"/>
</dbReference>
<keyword evidence="1" id="KW-0479">Metal-binding</keyword>
<evidence type="ECO:0000259" key="7">
    <source>
        <dbReference type="PROSITE" id="PS50089"/>
    </source>
</evidence>
<protein>
    <recommendedName>
        <fullName evidence="7">RING-type domain-containing protein</fullName>
    </recommendedName>
</protein>
<gene>
    <name evidence="8" type="ORF">CYMTET_42300</name>
</gene>
<reference evidence="8 9" key="1">
    <citation type="journal article" date="2015" name="Genome Biol. Evol.">
        <title>Comparative Genomics of a Bacterivorous Green Alga Reveals Evolutionary Causalities and Consequences of Phago-Mixotrophic Mode of Nutrition.</title>
        <authorList>
            <person name="Burns J.A."/>
            <person name="Paasch A."/>
            <person name="Narechania A."/>
            <person name="Kim E."/>
        </authorList>
    </citation>
    <scope>NUCLEOTIDE SEQUENCE [LARGE SCALE GENOMIC DNA]</scope>
    <source>
        <strain evidence="8 9">PLY_AMNH</strain>
    </source>
</reference>
<dbReference type="GO" id="GO:0008270">
    <property type="term" value="F:zinc ion binding"/>
    <property type="evidence" value="ECO:0007669"/>
    <property type="project" value="UniProtKB-KW"/>
</dbReference>
<organism evidence="8 9">
    <name type="scientific">Cymbomonas tetramitiformis</name>
    <dbReference type="NCBI Taxonomy" id="36881"/>
    <lineage>
        <taxon>Eukaryota</taxon>
        <taxon>Viridiplantae</taxon>
        <taxon>Chlorophyta</taxon>
        <taxon>Pyramimonadophyceae</taxon>
        <taxon>Pyramimonadales</taxon>
        <taxon>Pyramimonadaceae</taxon>
        <taxon>Cymbomonas</taxon>
    </lineage>
</organism>
<dbReference type="Proteomes" id="UP001190700">
    <property type="component" value="Unassembled WGS sequence"/>
</dbReference>
<keyword evidence="9" id="KW-1185">Reference proteome</keyword>